<accession>A0A0F4LIE8</accession>
<protein>
    <submittedName>
        <fullName evidence="5">Ribosomal-protein-alanine N-acetyltransferase</fullName>
    </submittedName>
</protein>
<evidence type="ECO:0000256" key="2">
    <source>
        <dbReference type="ARBA" id="ARBA00023315"/>
    </source>
</evidence>
<dbReference type="GO" id="GO:0005737">
    <property type="term" value="C:cytoplasm"/>
    <property type="evidence" value="ECO:0007669"/>
    <property type="project" value="TreeGrafter"/>
</dbReference>
<dbReference type="GO" id="GO:0008999">
    <property type="term" value="F:protein-N-terminal-alanine acetyltransferase activity"/>
    <property type="evidence" value="ECO:0007669"/>
    <property type="project" value="TreeGrafter"/>
</dbReference>
<dbReference type="InterPro" id="IPR016181">
    <property type="entry name" value="Acyl_CoA_acyltransferase"/>
</dbReference>
<dbReference type="EMBL" id="JXBY01000007">
    <property type="protein sequence ID" value="KJY58632.1"/>
    <property type="molecule type" value="Genomic_DNA"/>
</dbReference>
<evidence type="ECO:0000259" key="4">
    <source>
        <dbReference type="PROSITE" id="PS51186"/>
    </source>
</evidence>
<comment type="caution">
    <text evidence="5">The sequence shown here is derived from an EMBL/GenBank/DDBJ whole genome shotgun (WGS) entry which is preliminary data.</text>
</comment>
<keyword evidence="2" id="KW-0012">Acyltransferase</keyword>
<feature type="domain" description="N-acetyltransferase" evidence="4">
    <location>
        <begin position="5"/>
        <end position="170"/>
    </location>
</feature>
<sequence length="176" mass="20747">MDSRIYFRPFKLSDAPTLLKWGQDQYYRRLAGFGHYQNLAEAEVAAGKYAARKYSYAICLRNTWQLIGLAELYNRGTSEEELLHTKEIGFLLDKNFSGQGYMTEALNLLLNYAFKKLNQSEIWAGTFKNNFRSQNLLTRLGFKYIYSVDMSMVSTLFQYQEDYFLLKKADWLKREK</sequence>
<dbReference type="InterPro" id="IPR051531">
    <property type="entry name" value="N-acetyltransferase"/>
</dbReference>
<dbReference type="Gene3D" id="3.40.630.30">
    <property type="match status" value="1"/>
</dbReference>
<comment type="similarity">
    <text evidence="3">Belongs to the acetyltransferase family. RimJ subfamily.</text>
</comment>
<dbReference type="Pfam" id="PF13302">
    <property type="entry name" value="Acetyltransf_3"/>
    <property type="match status" value="1"/>
</dbReference>
<dbReference type="OrthoDB" id="9798081at2"/>
<dbReference type="PANTHER" id="PTHR43792">
    <property type="entry name" value="GNAT FAMILY, PUTATIVE (AFU_ORTHOLOGUE AFUA_3G00765)-RELATED-RELATED"/>
    <property type="match status" value="1"/>
</dbReference>
<dbReference type="PROSITE" id="PS51186">
    <property type="entry name" value="GNAT"/>
    <property type="match status" value="1"/>
</dbReference>
<dbReference type="HOGENOM" id="CLU_013985_3_6_9"/>
<dbReference type="STRING" id="1218493.JF76_03600"/>
<organism evidence="5 6">
    <name type="scientific">Lactobacillus kullabergensis</name>
    <dbReference type="NCBI Taxonomy" id="1218493"/>
    <lineage>
        <taxon>Bacteria</taxon>
        <taxon>Bacillati</taxon>
        <taxon>Bacillota</taxon>
        <taxon>Bacilli</taxon>
        <taxon>Lactobacillales</taxon>
        <taxon>Lactobacillaceae</taxon>
        <taxon>Lactobacillus</taxon>
    </lineage>
</organism>
<evidence type="ECO:0000256" key="1">
    <source>
        <dbReference type="ARBA" id="ARBA00022679"/>
    </source>
</evidence>
<reference evidence="5 6" key="1">
    <citation type="submission" date="2014-12" db="EMBL/GenBank/DDBJ databases">
        <title>Comparative genomics of the lactic acid bacteria isolated from the honey bee gut.</title>
        <authorList>
            <person name="Ellegaard K.M."/>
            <person name="Tamarit D."/>
            <person name="Javelind E."/>
            <person name="Olofsson T."/>
            <person name="Andersson S.G."/>
            <person name="Vasquez A."/>
        </authorList>
    </citation>
    <scope>NUCLEOTIDE SEQUENCE [LARGE SCALE GENOMIC DNA]</scope>
    <source>
        <strain evidence="5 6">Biut2</strain>
    </source>
</reference>
<evidence type="ECO:0000313" key="5">
    <source>
        <dbReference type="EMBL" id="KJY58632.1"/>
    </source>
</evidence>
<evidence type="ECO:0000313" key="6">
    <source>
        <dbReference type="Proteomes" id="UP000033533"/>
    </source>
</evidence>
<dbReference type="SUPFAM" id="SSF55729">
    <property type="entry name" value="Acyl-CoA N-acyltransferases (Nat)"/>
    <property type="match status" value="1"/>
</dbReference>
<dbReference type="RefSeq" id="WP_045927568.1">
    <property type="nucleotide sequence ID" value="NZ_JBHSZS010000021.1"/>
</dbReference>
<proteinExistence type="inferred from homology"/>
<name>A0A0F4LIE8_9LACO</name>
<dbReference type="AlphaFoldDB" id="A0A0F4LIE8"/>
<keyword evidence="1 5" id="KW-0808">Transferase</keyword>
<dbReference type="Proteomes" id="UP000033533">
    <property type="component" value="Unassembled WGS sequence"/>
</dbReference>
<evidence type="ECO:0000256" key="3">
    <source>
        <dbReference type="ARBA" id="ARBA00038502"/>
    </source>
</evidence>
<dbReference type="PATRIC" id="fig|1218493.3.peg.379"/>
<dbReference type="InterPro" id="IPR000182">
    <property type="entry name" value="GNAT_dom"/>
</dbReference>
<dbReference type="PANTHER" id="PTHR43792:SF8">
    <property type="entry name" value="[RIBOSOMAL PROTEIN US5]-ALANINE N-ACETYLTRANSFERASE"/>
    <property type="match status" value="1"/>
</dbReference>
<gene>
    <name evidence="5" type="ORF">JF76_03600</name>
</gene>